<dbReference type="AlphaFoldDB" id="A0A931H645"/>
<protein>
    <submittedName>
        <fullName evidence="1">Uncharacterized protein</fullName>
    </submittedName>
</protein>
<evidence type="ECO:0000313" key="2">
    <source>
        <dbReference type="Proteomes" id="UP000651050"/>
    </source>
</evidence>
<keyword evidence="2" id="KW-1185">Reference proteome</keyword>
<gene>
    <name evidence="1" type="ORF">I5803_14665</name>
</gene>
<accession>A0A931H645</accession>
<evidence type="ECO:0000313" key="1">
    <source>
        <dbReference type="EMBL" id="MBG9389276.1"/>
    </source>
</evidence>
<dbReference type="Proteomes" id="UP000651050">
    <property type="component" value="Unassembled WGS sequence"/>
</dbReference>
<dbReference type="RefSeq" id="WP_196987082.1">
    <property type="nucleotide sequence ID" value="NZ_JADWYS010000001.1"/>
</dbReference>
<dbReference type="EMBL" id="JADWYS010000001">
    <property type="protein sequence ID" value="MBG9389276.1"/>
    <property type="molecule type" value="Genomic_DNA"/>
</dbReference>
<reference evidence="1" key="1">
    <citation type="submission" date="2020-11" db="EMBL/GenBank/DDBJ databases">
        <title>Bacterial whole genome sequence for Caenimonas sp. DR4.4.</title>
        <authorList>
            <person name="Le V."/>
            <person name="Ko S.-R."/>
            <person name="Ahn C.-Y."/>
            <person name="Oh H.-M."/>
        </authorList>
    </citation>
    <scope>NUCLEOTIDE SEQUENCE</scope>
    <source>
        <strain evidence="1">DR4.4</strain>
    </source>
</reference>
<organism evidence="1 2">
    <name type="scientific">Caenimonas aquaedulcis</name>
    <dbReference type="NCBI Taxonomy" id="2793270"/>
    <lineage>
        <taxon>Bacteria</taxon>
        <taxon>Pseudomonadati</taxon>
        <taxon>Pseudomonadota</taxon>
        <taxon>Betaproteobacteria</taxon>
        <taxon>Burkholderiales</taxon>
        <taxon>Comamonadaceae</taxon>
        <taxon>Caenimonas</taxon>
    </lineage>
</organism>
<name>A0A931H645_9BURK</name>
<comment type="caution">
    <text evidence="1">The sequence shown here is derived from an EMBL/GenBank/DDBJ whole genome shotgun (WGS) entry which is preliminary data.</text>
</comment>
<proteinExistence type="predicted"/>
<sequence length="65" mass="7379">MSSFLPADFDRLVDSAKREAARLRRDTINSWLDEAGRQVAHPVRAARRLAASVSRHTRIRHQQGA</sequence>